<evidence type="ECO:0000256" key="2">
    <source>
        <dbReference type="ARBA" id="ARBA00022448"/>
    </source>
</evidence>
<evidence type="ECO:0000256" key="1">
    <source>
        <dbReference type="ARBA" id="ARBA00004370"/>
    </source>
</evidence>
<evidence type="ECO:0000256" key="4">
    <source>
        <dbReference type="ARBA" id="ARBA00022692"/>
    </source>
</evidence>
<dbReference type="AlphaFoldDB" id="A0A143YXB4"/>
<dbReference type="EMBL" id="FJNE01000009">
    <property type="protein sequence ID" value="CZR00883.1"/>
    <property type="molecule type" value="Genomic_DNA"/>
</dbReference>
<dbReference type="InterPro" id="IPR001901">
    <property type="entry name" value="Translocase_SecE/Sec61-g"/>
</dbReference>
<keyword evidence="3 9" id="KW-1003">Cell membrane</keyword>
<dbReference type="InterPro" id="IPR005807">
    <property type="entry name" value="SecE_bac"/>
</dbReference>
<evidence type="ECO:0000313" key="11">
    <source>
        <dbReference type="Proteomes" id="UP000242754"/>
    </source>
</evidence>
<evidence type="ECO:0000256" key="6">
    <source>
        <dbReference type="ARBA" id="ARBA00022989"/>
    </source>
</evidence>
<dbReference type="Gene3D" id="1.20.5.1030">
    <property type="entry name" value="Preprotein translocase secy subunit"/>
    <property type="match status" value="1"/>
</dbReference>
<evidence type="ECO:0000313" key="10">
    <source>
        <dbReference type="EMBL" id="CZR00883.1"/>
    </source>
</evidence>
<feature type="transmembrane region" description="Helical" evidence="9">
    <location>
        <begin position="29"/>
        <end position="55"/>
    </location>
</feature>
<accession>A0A143YXB4</accession>
<dbReference type="InterPro" id="IPR038379">
    <property type="entry name" value="SecE_sf"/>
</dbReference>
<comment type="similarity">
    <text evidence="9">Belongs to the SecE/SEC61-gamma family.</text>
</comment>
<dbReference type="GO" id="GO:0065002">
    <property type="term" value="P:intracellular protein transmembrane transport"/>
    <property type="evidence" value="ECO:0007669"/>
    <property type="project" value="UniProtKB-UniRule"/>
</dbReference>
<evidence type="ECO:0000256" key="7">
    <source>
        <dbReference type="ARBA" id="ARBA00023010"/>
    </source>
</evidence>
<keyword evidence="7 9" id="KW-0811">Translocation</keyword>
<reference evidence="10 11" key="1">
    <citation type="submission" date="2016-02" db="EMBL/GenBank/DDBJ databases">
        <authorList>
            <person name="Wen L."/>
            <person name="He K."/>
            <person name="Yang H."/>
        </authorList>
    </citation>
    <scope>NUCLEOTIDE SEQUENCE [LARGE SCALE GENOMIC DNA]</scope>
    <source>
        <strain evidence="10">Trichococcus palustris</strain>
    </source>
</reference>
<evidence type="ECO:0000256" key="9">
    <source>
        <dbReference type="HAMAP-Rule" id="MF_00422"/>
    </source>
</evidence>
<dbReference type="OrthoDB" id="9813233at2"/>
<dbReference type="PANTHER" id="PTHR33910:SF1">
    <property type="entry name" value="PROTEIN TRANSLOCASE SUBUNIT SECE"/>
    <property type="match status" value="1"/>
</dbReference>
<gene>
    <name evidence="9" type="primary">secE</name>
    <name evidence="10" type="ORF">Tpal_2583</name>
</gene>
<dbReference type="GO" id="GO:0005886">
    <property type="term" value="C:plasma membrane"/>
    <property type="evidence" value="ECO:0007669"/>
    <property type="project" value="UniProtKB-SubCell"/>
</dbReference>
<dbReference type="PANTHER" id="PTHR33910">
    <property type="entry name" value="PROTEIN TRANSLOCASE SUBUNIT SECE"/>
    <property type="match status" value="1"/>
</dbReference>
<sequence length="56" mass="6322">MKFLKSVVDEMKQVTWPTGKELTKYTNTVIVTSVLFGIFFAVVDFGISGTMNLFLK</sequence>
<dbReference type="Proteomes" id="UP000242754">
    <property type="component" value="Unassembled WGS sequence"/>
</dbReference>
<protein>
    <recommendedName>
        <fullName evidence="9">Protein translocase subunit SecE</fullName>
    </recommendedName>
</protein>
<organism evidence="10 11">
    <name type="scientific">Trichococcus palustris</name>
    <dbReference type="NCBI Taxonomy" id="140314"/>
    <lineage>
        <taxon>Bacteria</taxon>
        <taxon>Bacillati</taxon>
        <taxon>Bacillota</taxon>
        <taxon>Bacilli</taxon>
        <taxon>Lactobacillales</taxon>
        <taxon>Carnobacteriaceae</taxon>
        <taxon>Trichococcus</taxon>
    </lineage>
</organism>
<dbReference type="NCBIfam" id="TIGR00964">
    <property type="entry name" value="secE_bact"/>
    <property type="match status" value="1"/>
</dbReference>
<evidence type="ECO:0000256" key="5">
    <source>
        <dbReference type="ARBA" id="ARBA00022927"/>
    </source>
</evidence>
<dbReference type="GO" id="GO:0006605">
    <property type="term" value="P:protein targeting"/>
    <property type="evidence" value="ECO:0007669"/>
    <property type="project" value="UniProtKB-UniRule"/>
</dbReference>
<evidence type="ECO:0000256" key="3">
    <source>
        <dbReference type="ARBA" id="ARBA00022475"/>
    </source>
</evidence>
<evidence type="ECO:0000256" key="8">
    <source>
        <dbReference type="ARBA" id="ARBA00023136"/>
    </source>
</evidence>
<dbReference type="STRING" id="140314.SAMN04488076_10889"/>
<dbReference type="HAMAP" id="MF_00422">
    <property type="entry name" value="SecE"/>
    <property type="match status" value="1"/>
</dbReference>
<dbReference type="RefSeq" id="WP_087034087.1">
    <property type="nucleotide sequence ID" value="NZ_FJNE01000009.1"/>
</dbReference>
<keyword evidence="8 9" id="KW-0472">Membrane</keyword>
<dbReference type="GO" id="GO:0009306">
    <property type="term" value="P:protein secretion"/>
    <property type="evidence" value="ECO:0007669"/>
    <property type="project" value="UniProtKB-UniRule"/>
</dbReference>
<keyword evidence="4 9" id="KW-0812">Transmembrane</keyword>
<keyword evidence="11" id="KW-1185">Reference proteome</keyword>
<proteinExistence type="inferred from homology"/>
<dbReference type="GO" id="GO:0043952">
    <property type="term" value="P:protein transport by the Sec complex"/>
    <property type="evidence" value="ECO:0007669"/>
    <property type="project" value="UniProtKB-UniRule"/>
</dbReference>
<dbReference type="Pfam" id="PF00584">
    <property type="entry name" value="SecE"/>
    <property type="match status" value="1"/>
</dbReference>
<comment type="subcellular location">
    <subcellularLocation>
        <location evidence="9">Cell membrane</location>
        <topology evidence="9">Single-pass membrane protein</topology>
    </subcellularLocation>
    <subcellularLocation>
        <location evidence="1">Membrane</location>
    </subcellularLocation>
</comment>
<dbReference type="GO" id="GO:0008320">
    <property type="term" value="F:protein transmembrane transporter activity"/>
    <property type="evidence" value="ECO:0007669"/>
    <property type="project" value="UniProtKB-UniRule"/>
</dbReference>
<comment type="subunit">
    <text evidence="9">Component of the Sec protein translocase complex. Heterotrimer consisting of SecY, SecE and SecG subunits. The heterotrimers can form oligomers, although 1 heterotrimer is thought to be able to translocate proteins. Interacts with the ribosome. Interacts with SecDF, and other proteins may be involved. Interacts with SecA.</text>
</comment>
<comment type="function">
    <text evidence="9">Essential subunit of the Sec protein translocation channel SecYEG. Clamps together the 2 halves of SecY. May contact the channel plug during translocation.</text>
</comment>
<keyword evidence="2 9" id="KW-0813">Transport</keyword>
<name>A0A143YXB4_9LACT</name>
<keyword evidence="6 9" id="KW-1133">Transmembrane helix</keyword>
<keyword evidence="5 9" id="KW-0653">Protein transport</keyword>